<dbReference type="OrthoDB" id="43004at2759"/>
<name>A0A9N8EF41_9STRA</name>
<organism evidence="1 2">
    <name type="scientific">Seminavis robusta</name>
    <dbReference type="NCBI Taxonomy" id="568900"/>
    <lineage>
        <taxon>Eukaryota</taxon>
        <taxon>Sar</taxon>
        <taxon>Stramenopiles</taxon>
        <taxon>Ochrophyta</taxon>
        <taxon>Bacillariophyta</taxon>
        <taxon>Bacillariophyceae</taxon>
        <taxon>Bacillariophycidae</taxon>
        <taxon>Naviculales</taxon>
        <taxon>Naviculaceae</taxon>
        <taxon>Seminavis</taxon>
    </lineage>
</organism>
<dbReference type="InterPro" id="IPR037027">
    <property type="entry name" value="YqgF/RNaseH-like_dom_sf"/>
</dbReference>
<evidence type="ECO:0000313" key="1">
    <source>
        <dbReference type="EMBL" id="CAB9519947.1"/>
    </source>
</evidence>
<dbReference type="EMBL" id="CAICTM010001058">
    <property type="protein sequence ID" value="CAB9519947.1"/>
    <property type="molecule type" value="Genomic_DNA"/>
</dbReference>
<sequence>MSAAAKTAPAAKNLLNFLAPPARVASSFDWKQKTAAKVLAVDIGADRIGLAVAPHPKSNQPIRTLRPLELKRETRKGNRRVLSEQCVETMATIVEEHNVCALLVSWPVQHEGGNCGKPCGQVLHTLDSLLSESNSIVTKSRPVCLWDDQHVQIPALDSFGRDPTFGRCTATKNKTLHVASKEQYTHHDCSSAVAAKVWQDFCQAHWHAKEGAHGSNNNLIEPQPIEDCTADETYIIQQDDDEDRELMAM</sequence>
<dbReference type="Gene3D" id="3.30.420.140">
    <property type="entry name" value="YqgF/RNase H-like domain"/>
    <property type="match status" value="1"/>
</dbReference>
<comment type="caution">
    <text evidence="1">The sequence shown here is derived from an EMBL/GenBank/DDBJ whole genome shotgun (WGS) entry which is preliminary data.</text>
</comment>
<dbReference type="Proteomes" id="UP001153069">
    <property type="component" value="Unassembled WGS sequence"/>
</dbReference>
<reference evidence="1" key="1">
    <citation type="submission" date="2020-06" db="EMBL/GenBank/DDBJ databases">
        <authorList>
            <consortium name="Plant Systems Biology data submission"/>
        </authorList>
    </citation>
    <scope>NUCLEOTIDE SEQUENCE</scope>
    <source>
        <strain evidence="1">D6</strain>
    </source>
</reference>
<dbReference type="AlphaFoldDB" id="A0A9N8EF41"/>
<keyword evidence="2" id="KW-1185">Reference proteome</keyword>
<evidence type="ECO:0008006" key="3">
    <source>
        <dbReference type="Google" id="ProtNLM"/>
    </source>
</evidence>
<accession>A0A9N8EF41</accession>
<dbReference type="GO" id="GO:0006139">
    <property type="term" value="P:nucleobase-containing compound metabolic process"/>
    <property type="evidence" value="ECO:0007669"/>
    <property type="project" value="InterPro"/>
</dbReference>
<protein>
    <recommendedName>
        <fullName evidence="3">YqgF/RNase H-like domain-containing protein</fullName>
    </recommendedName>
</protein>
<evidence type="ECO:0000313" key="2">
    <source>
        <dbReference type="Proteomes" id="UP001153069"/>
    </source>
</evidence>
<gene>
    <name evidence="1" type="ORF">SEMRO_1060_G236680.1</name>
</gene>
<proteinExistence type="predicted"/>